<feature type="transmembrane region" description="Helical" evidence="7">
    <location>
        <begin position="145"/>
        <end position="167"/>
    </location>
</feature>
<sequence>MTEGDDPTTDGGTADTTAPDGGTAESPPVPEYESDQYVPGTDPAVRTGVREQVLTEKFGPVRAYFKTRPDRHWKLQERLNQARFGITYDVYLTRIAAYAVGTGLVGALTGFTLAIVLAQTGAFASIDAPALVPTAFAQAVYENRVVVAAVGSVTTLGVLSGSMAWVVGYRYPSAVVDVRRRKLDVTLPHAIVYMYALSFGGMGLTAVLRRMAEAENTYGEVANEFDMIVRDVDVFGNDLFTAIRNARNLTPSDNLEQFFDDLLSVLDSGGELTTFLEDESEKYMERARTEQQSFLDALATLSEIFVVAFVAAPLFVVVTMMMLSLLGNVGTLPLALIVYVVVPLGMAGFLVAISVLSEPYKQPSHELQLDDRSAAVPDGGVQAHPYFDTFRRIRRKEWLQERLADPTALFRAKPIATLLLTVPLTLLGIGALVTTGLAEPTPEAFIAEPVSTTALLVIAPFLAVAVPLSIFHELARRRDREIAERLPDALDILASANQMGVGLTEGLDLVARNLSGRLSTELRQVSNDIRWNNDIQRALLGLADRLQVSQLTRTCKILAEGSRSTGDLHRVLDIAAEDTRHRYRLARDRQQTLSSYTAVVIIGFLVYLAVIVIINESFLGPITGSGLVSGDAGPVSISGDAVAAYRTLFFHSAIIQGIGTGLITGKLSDNQVLTGLKYSIALVLIALGVFVVL</sequence>
<keyword evidence="10" id="KW-1185">Reference proteome</keyword>
<dbReference type="EMBL" id="QMDX01000001">
    <property type="protein sequence ID" value="TSD15933.1"/>
    <property type="molecule type" value="Genomic_DNA"/>
</dbReference>
<dbReference type="AlphaFoldDB" id="A0A554NEW2"/>
<name>A0A554NEW2_9EURY</name>
<feature type="domain" description="Type II secretion system protein GspF" evidence="8">
    <location>
        <begin position="193"/>
        <end position="319"/>
    </location>
</feature>
<feature type="compositionally biased region" description="Low complexity" evidence="6">
    <location>
        <begin position="9"/>
        <end position="25"/>
    </location>
</feature>
<dbReference type="InterPro" id="IPR018076">
    <property type="entry name" value="T2SS_GspF_dom"/>
</dbReference>
<dbReference type="Proteomes" id="UP000319894">
    <property type="component" value="Unassembled WGS sequence"/>
</dbReference>
<dbReference type="RefSeq" id="WP_144260408.1">
    <property type="nucleotide sequence ID" value="NZ_QMDX01000001.1"/>
</dbReference>
<dbReference type="InterPro" id="IPR056569">
    <property type="entry name" value="ArlJ-like"/>
</dbReference>
<feature type="region of interest" description="Disordered" evidence="6">
    <location>
        <begin position="1"/>
        <end position="43"/>
    </location>
</feature>
<feature type="transmembrane region" description="Helical" evidence="7">
    <location>
        <begin position="675"/>
        <end position="692"/>
    </location>
</feature>
<accession>A0A554NEW2</accession>
<organism evidence="9 10">
    <name type="scientific">Haloglomus irregulare</name>
    <dbReference type="NCBI Taxonomy" id="2234134"/>
    <lineage>
        <taxon>Archaea</taxon>
        <taxon>Methanobacteriati</taxon>
        <taxon>Methanobacteriota</taxon>
        <taxon>Stenosarchaea group</taxon>
        <taxon>Halobacteria</taxon>
        <taxon>Halobacteriales</taxon>
        <taxon>Natronomonadaceae</taxon>
        <taxon>Haloglomus</taxon>
    </lineage>
</organism>
<keyword evidence="3 7" id="KW-0812">Transmembrane</keyword>
<feature type="transmembrane region" description="Helical" evidence="7">
    <location>
        <begin position="332"/>
        <end position="356"/>
    </location>
</feature>
<feature type="transmembrane region" description="Helical" evidence="7">
    <location>
        <begin position="643"/>
        <end position="663"/>
    </location>
</feature>
<keyword evidence="2" id="KW-1003">Cell membrane</keyword>
<reference evidence="9 10" key="1">
    <citation type="submission" date="2018-06" db="EMBL/GenBank/DDBJ databases">
        <title>Natronomonas sp. F16-60 a new haloarchaeon isolated from a solar saltern of Isla Cristina, Huelva, Spain.</title>
        <authorList>
            <person name="Duran-Viseras A."/>
            <person name="Sanchez-Porro C."/>
            <person name="Ventosa A."/>
        </authorList>
    </citation>
    <scope>NUCLEOTIDE SEQUENCE [LARGE SCALE GENOMIC DNA]</scope>
    <source>
        <strain evidence="9 10">F16-60</strain>
    </source>
</reference>
<dbReference type="OrthoDB" id="12374at2157"/>
<comment type="caution">
    <text evidence="9">The sequence shown here is derived from an EMBL/GenBank/DDBJ whole genome shotgun (WGS) entry which is preliminary data.</text>
</comment>
<evidence type="ECO:0000256" key="4">
    <source>
        <dbReference type="ARBA" id="ARBA00022989"/>
    </source>
</evidence>
<dbReference type="InParanoid" id="A0A554NEW2"/>
<gene>
    <name evidence="9" type="ORF">DP107_01755</name>
</gene>
<evidence type="ECO:0000313" key="9">
    <source>
        <dbReference type="EMBL" id="TSD15933.1"/>
    </source>
</evidence>
<evidence type="ECO:0000256" key="5">
    <source>
        <dbReference type="ARBA" id="ARBA00023136"/>
    </source>
</evidence>
<feature type="transmembrane region" description="Helical" evidence="7">
    <location>
        <begin position="187"/>
        <end position="208"/>
    </location>
</feature>
<keyword evidence="5 7" id="KW-0472">Membrane</keyword>
<dbReference type="PANTHER" id="PTHR35402:SF1">
    <property type="entry name" value="TYPE II SECRETION SYSTEM PROTEIN GSPF DOMAIN-CONTAINING PROTEIN"/>
    <property type="match status" value="1"/>
</dbReference>
<evidence type="ECO:0000256" key="6">
    <source>
        <dbReference type="SAM" id="MobiDB-lite"/>
    </source>
</evidence>
<evidence type="ECO:0000256" key="7">
    <source>
        <dbReference type="SAM" id="Phobius"/>
    </source>
</evidence>
<proteinExistence type="predicted"/>
<feature type="transmembrane region" description="Helical" evidence="7">
    <location>
        <begin position="593"/>
        <end position="614"/>
    </location>
</feature>
<feature type="transmembrane region" description="Helical" evidence="7">
    <location>
        <begin position="450"/>
        <end position="471"/>
    </location>
</feature>
<feature type="transmembrane region" description="Helical" evidence="7">
    <location>
        <begin position="95"/>
        <end position="124"/>
    </location>
</feature>
<evidence type="ECO:0000256" key="3">
    <source>
        <dbReference type="ARBA" id="ARBA00022692"/>
    </source>
</evidence>
<evidence type="ECO:0000256" key="2">
    <source>
        <dbReference type="ARBA" id="ARBA00022475"/>
    </source>
</evidence>
<evidence type="ECO:0000256" key="1">
    <source>
        <dbReference type="ARBA" id="ARBA00004651"/>
    </source>
</evidence>
<dbReference type="GO" id="GO:0005886">
    <property type="term" value="C:plasma membrane"/>
    <property type="evidence" value="ECO:0007669"/>
    <property type="project" value="UniProtKB-SubCell"/>
</dbReference>
<evidence type="ECO:0000259" key="8">
    <source>
        <dbReference type="Pfam" id="PF00482"/>
    </source>
</evidence>
<feature type="domain" description="Type II secretion system protein GspF" evidence="8">
    <location>
        <begin position="490"/>
        <end position="614"/>
    </location>
</feature>
<protein>
    <submittedName>
        <fullName evidence="9">Pilus assembly protein</fullName>
    </submittedName>
</protein>
<feature type="transmembrane region" description="Helical" evidence="7">
    <location>
        <begin position="304"/>
        <end position="326"/>
    </location>
</feature>
<feature type="transmembrane region" description="Helical" evidence="7">
    <location>
        <begin position="415"/>
        <end position="438"/>
    </location>
</feature>
<dbReference type="Pfam" id="PF00482">
    <property type="entry name" value="T2SSF"/>
    <property type="match status" value="2"/>
</dbReference>
<comment type="subcellular location">
    <subcellularLocation>
        <location evidence="1">Cell membrane</location>
        <topology evidence="1">Multi-pass membrane protein</topology>
    </subcellularLocation>
</comment>
<keyword evidence="4 7" id="KW-1133">Transmembrane helix</keyword>
<dbReference type="PANTHER" id="PTHR35402">
    <property type="entry name" value="INTEGRAL MEMBRANE PROTEIN-RELATED"/>
    <property type="match status" value="1"/>
</dbReference>
<evidence type="ECO:0000313" key="10">
    <source>
        <dbReference type="Proteomes" id="UP000319894"/>
    </source>
</evidence>